<accession>A0A671U4N5</accession>
<gene>
    <name evidence="8" type="primary">zgc:152968</name>
</gene>
<evidence type="ECO:0000313" key="8">
    <source>
        <dbReference type="Ensembl" id="ENSSAUP00010008677.1"/>
    </source>
</evidence>
<feature type="domain" description="Exonuclease" evidence="7">
    <location>
        <begin position="360"/>
        <end position="519"/>
    </location>
</feature>
<keyword evidence="5" id="KW-0269">Exonuclease</keyword>
<dbReference type="Pfam" id="PF15870">
    <property type="entry name" value="EloA-BP1"/>
    <property type="match status" value="2"/>
</dbReference>
<dbReference type="OMA" id="ACIRICA"/>
<dbReference type="AlphaFoldDB" id="A0A671U4N5"/>
<dbReference type="InterPro" id="IPR047021">
    <property type="entry name" value="REXO1/3/4-like"/>
</dbReference>
<evidence type="ECO:0000256" key="6">
    <source>
        <dbReference type="ARBA" id="ARBA00023242"/>
    </source>
</evidence>
<dbReference type="FunFam" id="3.30.420.10:FF:000021">
    <property type="entry name" value="RNA exonuclease 1 homolog"/>
    <property type="match status" value="1"/>
</dbReference>
<dbReference type="GO" id="GO:0004527">
    <property type="term" value="F:exonuclease activity"/>
    <property type="evidence" value="ECO:0007669"/>
    <property type="project" value="UniProtKB-KW"/>
</dbReference>
<reference evidence="8" key="3">
    <citation type="submission" date="2025-09" db="UniProtKB">
        <authorList>
            <consortium name="Ensembl"/>
        </authorList>
    </citation>
    <scope>IDENTIFICATION</scope>
</reference>
<evidence type="ECO:0000256" key="2">
    <source>
        <dbReference type="ARBA" id="ARBA00006357"/>
    </source>
</evidence>
<evidence type="ECO:0000259" key="7">
    <source>
        <dbReference type="SMART" id="SM00479"/>
    </source>
</evidence>
<dbReference type="Proteomes" id="UP000472265">
    <property type="component" value="Chromosome 5"/>
</dbReference>
<sequence length="522" mass="58838">MFDVFLFVDQAAFLSKLRFCFFFFFLWSLCLSASYLHVCLSFHSLCELHTFGNCSNWSRQQLAPDPPTGHLSFACNFQLLPSYFCANPNQSSADECCCCETDKLSTCSFHCAKIPHNSPVPTKRKLKQNCEAPKDKVPHDTRQRYVNMFTEEFLKTTANVNEAFEKAVAEERTVYNRSVNKLKYMSVAVNALKRLKNQSAVAAKGQKLWKTQTVHETKFLFLTEDEALYESLKDYILTEDRLIESNYPVQHPEKPGSAILFADNKKGKADPLKRICCRCGAEYSVSQTGKHTRKEECNYHYGKAVKNKVPGGVETRYSCCEGVMGAPGCQVFQLHVHDSLSLDGFVLTVPRPISDTGCPGVYSLDCEMCYTIHGLELSRVTLINSSVQVVYDTFVRPDNEIIDYNTRFSGISEEDVKGNHTSLREVQETLLSFISADTILIGHGLETDLCALKLLHGMVVDTSVVFPHRLGPPHKLTLNNLTAEYLRRIIQESVCGHDTADDAAACMELMLWKVKEDGKLKK</sequence>
<evidence type="ECO:0000256" key="3">
    <source>
        <dbReference type="ARBA" id="ARBA00022722"/>
    </source>
</evidence>
<reference evidence="8" key="1">
    <citation type="submission" date="2021-04" db="EMBL/GenBank/DDBJ databases">
        <authorList>
            <consortium name="Wellcome Sanger Institute Data Sharing"/>
        </authorList>
    </citation>
    <scope>NUCLEOTIDE SEQUENCE [LARGE SCALE GENOMIC DNA]</scope>
</reference>
<keyword evidence="6" id="KW-0539">Nucleus</keyword>
<dbReference type="InterPro" id="IPR013520">
    <property type="entry name" value="Ribonucl_H"/>
</dbReference>
<dbReference type="InterPro" id="IPR036397">
    <property type="entry name" value="RNaseH_sf"/>
</dbReference>
<evidence type="ECO:0000256" key="4">
    <source>
        <dbReference type="ARBA" id="ARBA00022801"/>
    </source>
</evidence>
<dbReference type="InterPro" id="IPR031736">
    <property type="entry name" value="REXO1-like_dom"/>
</dbReference>
<evidence type="ECO:0000256" key="1">
    <source>
        <dbReference type="ARBA" id="ARBA00004123"/>
    </source>
</evidence>
<name>A0A671U4N5_SPAAU</name>
<comment type="subcellular location">
    <subcellularLocation>
        <location evidence="1">Nucleus</location>
    </subcellularLocation>
</comment>
<dbReference type="GO" id="GO:0005634">
    <property type="term" value="C:nucleus"/>
    <property type="evidence" value="ECO:0007669"/>
    <property type="project" value="UniProtKB-SubCell"/>
</dbReference>
<dbReference type="Gene3D" id="3.30.420.10">
    <property type="entry name" value="Ribonuclease H-like superfamily/Ribonuclease H"/>
    <property type="match status" value="1"/>
</dbReference>
<dbReference type="InterPro" id="IPR034922">
    <property type="entry name" value="REX1-like_exo"/>
</dbReference>
<dbReference type="Ensembl" id="ENSSAUT00010009278.1">
    <property type="protein sequence ID" value="ENSSAUP00010008677.1"/>
    <property type="gene ID" value="ENSSAUG00010004309.1"/>
</dbReference>
<dbReference type="Pfam" id="PF00929">
    <property type="entry name" value="RNase_T"/>
    <property type="match status" value="1"/>
</dbReference>
<dbReference type="PANTHER" id="PTHR12801:SF152">
    <property type="entry name" value="EXONUCLEASE DOMAIN-CONTAINING PROTEIN"/>
    <property type="match status" value="1"/>
</dbReference>
<evidence type="ECO:0000313" key="9">
    <source>
        <dbReference type="Proteomes" id="UP000472265"/>
    </source>
</evidence>
<dbReference type="SUPFAM" id="SSF53098">
    <property type="entry name" value="Ribonuclease H-like"/>
    <property type="match status" value="1"/>
</dbReference>
<organism evidence="8 9">
    <name type="scientific">Sparus aurata</name>
    <name type="common">Gilthead sea bream</name>
    <dbReference type="NCBI Taxonomy" id="8175"/>
    <lineage>
        <taxon>Eukaryota</taxon>
        <taxon>Metazoa</taxon>
        <taxon>Chordata</taxon>
        <taxon>Craniata</taxon>
        <taxon>Vertebrata</taxon>
        <taxon>Euteleostomi</taxon>
        <taxon>Actinopterygii</taxon>
        <taxon>Neopterygii</taxon>
        <taxon>Teleostei</taxon>
        <taxon>Neoteleostei</taxon>
        <taxon>Acanthomorphata</taxon>
        <taxon>Eupercaria</taxon>
        <taxon>Spariformes</taxon>
        <taxon>Sparidae</taxon>
        <taxon>Sparus</taxon>
    </lineage>
</organism>
<dbReference type="GeneTree" id="ENSGT00940000167497"/>
<dbReference type="InterPro" id="IPR012337">
    <property type="entry name" value="RNaseH-like_sf"/>
</dbReference>
<dbReference type="PANTHER" id="PTHR12801">
    <property type="entry name" value="RNA EXONUCLEASE REXO1 / RECO3 FAMILY MEMBER-RELATED"/>
    <property type="match status" value="1"/>
</dbReference>
<dbReference type="SMART" id="SM00479">
    <property type="entry name" value="EXOIII"/>
    <property type="match status" value="1"/>
</dbReference>
<proteinExistence type="inferred from homology"/>
<dbReference type="GO" id="GO:0003676">
    <property type="term" value="F:nucleic acid binding"/>
    <property type="evidence" value="ECO:0007669"/>
    <property type="project" value="InterPro"/>
</dbReference>
<evidence type="ECO:0000256" key="5">
    <source>
        <dbReference type="ARBA" id="ARBA00022839"/>
    </source>
</evidence>
<comment type="similarity">
    <text evidence="2">Belongs to the REXO1/REXO3 family.</text>
</comment>
<keyword evidence="9" id="KW-1185">Reference proteome</keyword>
<protein>
    <submittedName>
        <fullName evidence="8">Zgc:152968</fullName>
    </submittedName>
</protein>
<keyword evidence="3" id="KW-0540">Nuclease</keyword>
<keyword evidence="4" id="KW-0378">Hydrolase</keyword>
<dbReference type="CDD" id="cd06145">
    <property type="entry name" value="REX1_like"/>
    <property type="match status" value="1"/>
</dbReference>
<reference evidence="8" key="2">
    <citation type="submission" date="2025-08" db="UniProtKB">
        <authorList>
            <consortium name="Ensembl"/>
        </authorList>
    </citation>
    <scope>IDENTIFICATION</scope>
</reference>